<protein>
    <submittedName>
        <fullName evidence="2">RimJ/RimL family protein N-acetyltransferase</fullName>
    </submittedName>
</protein>
<organism evidence="2 3">
    <name type="scientific">Maritalea mobilis</name>
    <dbReference type="NCBI Taxonomy" id="483324"/>
    <lineage>
        <taxon>Bacteria</taxon>
        <taxon>Pseudomonadati</taxon>
        <taxon>Pseudomonadota</taxon>
        <taxon>Alphaproteobacteria</taxon>
        <taxon>Hyphomicrobiales</taxon>
        <taxon>Devosiaceae</taxon>
        <taxon>Maritalea</taxon>
    </lineage>
</organism>
<dbReference type="InterPro" id="IPR000182">
    <property type="entry name" value="GNAT_dom"/>
</dbReference>
<dbReference type="RefSeq" id="WP_133572800.1">
    <property type="nucleotide sequence ID" value="NZ_SNYR01000002.1"/>
</dbReference>
<accession>A0A4R6VKJ8</accession>
<keyword evidence="2" id="KW-0808">Transferase</keyword>
<dbReference type="PROSITE" id="PS51186">
    <property type="entry name" value="GNAT"/>
    <property type="match status" value="1"/>
</dbReference>
<dbReference type="GO" id="GO:0016747">
    <property type="term" value="F:acyltransferase activity, transferring groups other than amino-acyl groups"/>
    <property type="evidence" value="ECO:0007669"/>
    <property type="project" value="InterPro"/>
</dbReference>
<name>A0A4R6VKJ8_9HYPH</name>
<dbReference type="InterPro" id="IPR016181">
    <property type="entry name" value="Acyl_CoA_acyltransferase"/>
</dbReference>
<keyword evidence="3" id="KW-1185">Reference proteome</keyword>
<feature type="domain" description="N-acetyltransferase" evidence="1">
    <location>
        <begin position="13"/>
        <end position="171"/>
    </location>
</feature>
<dbReference type="SUPFAM" id="SSF55729">
    <property type="entry name" value="Acyl-CoA N-acyltransferases (Nat)"/>
    <property type="match status" value="1"/>
</dbReference>
<evidence type="ECO:0000259" key="1">
    <source>
        <dbReference type="PROSITE" id="PS51186"/>
    </source>
</evidence>
<evidence type="ECO:0000313" key="2">
    <source>
        <dbReference type="EMBL" id="TDQ64179.1"/>
    </source>
</evidence>
<gene>
    <name evidence="2" type="ORF">ATL17_2193</name>
</gene>
<comment type="caution">
    <text evidence="2">The sequence shown here is derived from an EMBL/GenBank/DDBJ whole genome shotgun (WGS) entry which is preliminary data.</text>
</comment>
<dbReference type="Pfam" id="PF13302">
    <property type="entry name" value="Acetyltransf_3"/>
    <property type="match status" value="1"/>
</dbReference>
<dbReference type="OrthoDB" id="6293260at2"/>
<dbReference type="Proteomes" id="UP000295391">
    <property type="component" value="Unassembled WGS sequence"/>
</dbReference>
<dbReference type="AlphaFoldDB" id="A0A4R6VKJ8"/>
<evidence type="ECO:0000313" key="3">
    <source>
        <dbReference type="Proteomes" id="UP000295391"/>
    </source>
</evidence>
<dbReference type="EMBL" id="SNYR01000002">
    <property type="protein sequence ID" value="TDQ64179.1"/>
    <property type="molecule type" value="Genomic_DNA"/>
</dbReference>
<proteinExistence type="predicted"/>
<dbReference type="InterPro" id="IPR051531">
    <property type="entry name" value="N-acetyltransferase"/>
</dbReference>
<sequence>MSLPTLLFETDRVICRPFEAKDFDALLALQSDKQVYQYVGDGQPLPPDQVSLWINRSRENIEKNGFGTGAIVRKNDDQLIGWAGYVRPEGEEVEIIYGLSPTEWGKGLGTEIARGLVDAAREHYKIWPLHATVDPENGRSINLLKKVGFELFAKTKDEDGLDTDIYQLRAR</sequence>
<dbReference type="PANTHER" id="PTHR43792">
    <property type="entry name" value="GNAT FAMILY, PUTATIVE (AFU_ORTHOLOGUE AFUA_3G00765)-RELATED-RELATED"/>
    <property type="match status" value="1"/>
</dbReference>
<dbReference type="Gene3D" id="3.40.630.30">
    <property type="match status" value="1"/>
</dbReference>
<reference evidence="2 3" key="1">
    <citation type="submission" date="2019-03" db="EMBL/GenBank/DDBJ databases">
        <title>Genomic Encyclopedia of Type Strains, Phase III (KMG-III): the genomes of soil and plant-associated and newly described type strains.</title>
        <authorList>
            <person name="Whitman W."/>
        </authorList>
    </citation>
    <scope>NUCLEOTIDE SEQUENCE [LARGE SCALE GENOMIC DNA]</scope>
    <source>
        <strain evidence="2 3">CGMCC 1.7002</strain>
    </source>
</reference>
<dbReference type="PANTHER" id="PTHR43792:SF1">
    <property type="entry name" value="N-ACETYLTRANSFERASE DOMAIN-CONTAINING PROTEIN"/>
    <property type="match status" value="1"/>
</dbReference>